<evidence type="ECO:0000256" key="9">
    <source>
        <dbReference type="PROSITE-ProRule" id="PRU10132"/>
    </source>
</evidence>
<dbReference type="Gene3D" id="3.50.50.80">
    <property type="entry name" value="Ubiquitin-activating enzyme E1, inactive adenylation domain, subdomain 1"/>
    <property type="match status" value="1"/>
</dbReference>
<comment type="similarity">
    <text evidence="3 10">Belongs to the ubiquitin-activating E1 family.</text>
</comment>
<dbReference type="Gene3D" id="3.40.50.12550">
    <property type="entry name" value="Ubiquitin-activating enzyme E1, inactive adenylation domain, subdomain 2"/>
    <property type="match status" value="1"/>
</dbReference>
<dbReference type="GO" id="GO:0004839">
    <property type="term" value="F:ubiquitin activating enzyme activity"/>
    <property type="evidence" value="ECO:0007669"/>
    <property type="project" value="UniProtKB-EC"/>
</dbReference>
<evidence type="ECO:0000259" key="12">
    <source>
        <dbReference type="SMART" id="SM00985"/>
    </source>
</evidence>
<comment type="pathway">
    <text evidence="2">Protein modification; protein ubiquitination.</text>
</comment>
<dbReference type="CDD" id="cd01490">
    <property type="entry name" value="Ube1_repeat2"/>
    <property type="match status" value="1"/>
</dbReference>
<comment type="caution">
    <text evidence="13">The sequence shown here is derived from an EMBL/GenBank/DDBJ whole genome shotgun (WGS) entry which is preliminary data.</text>
</comment>
<evidence type="ECO:0000256" key="8">
    <source>
        <dbReference type="ARBA" id="ARBA00022840"/>
    </source>
</evidence>
<evidence type="ECO:0000313" key="13">
    <source>
        <dbReference type="EMBL" id="CAD2140490.1"/>
    </source>
</evidence>
<dbReference type="GO" id="GO:0019948">
    <property type="term" value="F:SUMO activating enzyme activity"/>
    <property type="evidence" value="ECO:0007669"/>
    <property type="project" value="TreeGrafter"/>
</dbReference>
<dbReference type="InterPro" id="IPR042063">
    <property type="entry name" value="Ubi_acti_E1_SCCH"/>
</dbReference>
<keyword evidence="7 10" id="KW-0833">Ubl conjugation pathway</keyword>
<evidence type="ECO:0000256" key="6">
    <source>
        <dbReference type="ARBA" id="ARBA00022741"/>
    </source>
</evidence>
<name>A0A6V7U1B6_MELEN</name>
<dbReference type="NCBIfam" id="TIGR01408">
    <property type="entry name" value="Ube1"/>
    <property type="match status" value="1"/>
</dbReference>
<evidence type="ECO:0000256" key="7">
    <source>
        <dbReference type="ARBA" id="ARBA00022786"/>
    </source>
</evidence>
<keyword evidence="6 10" id="KW-0547">Nucleotide-binding</keyword>
<evidence type="ECO:0000256" key="11">
    <source>
        <dbReference type="SAM" id="MobiDB-lite"/>
    </source>
</evidence>
<dbReference type="InterPro" id="IPR000011">
    <property type="entry name" value="UBQ/SUMO-activ_enz_E1-like"/>
</dbReference>
<feature type="domain" description="Ubiquitin-activating enzyme E1 C-terminal" evidence="12">
    <location>
        <begin position="944"/>
        <end position="1069"/>
    </location>
</feature>
<dbReference type="PRINTS" id="PR01849">
    <property type="entry name" value="UBIQUITINACT"/>
</dbReference>
<dbReference type="GO" id="GO:0005737">
    <property type="term" value="C:cytoplasm"/>
    <property type="evidence" value="ECO:0007669"/>
    <property type="project" value="TreeGrafter"/>
</dbReference>
<dbReference type="Pfam" id="PF10585">
    <property type="entry name" value="UBA_E1_SCCH"/>
    <property type="match status" value="1"/>
</dbReference>
<dbReference type="Gene3D" id="3.10.290.60">
    <property type="entry name" value="Ubiquitin-activating enzyme E1, UFD domain"/>
    <property type="match status" value="1"/>
</dbReference>
<comment type="catalytic activity">
    <reaction evidence="1">
        <text>ATP + ubiquitin + [E1 ubiquitin-activating enzyme]-L-cysteine = AMP + diphosphate + S-ubiquitinyl-[E1 ubiquitin-activating enzyme]-L-cysteine.</text>
        <dbReference type="EC" id="6.2.1.45"/>
    </reaction>
</comment>
<proteinExistence type="inferred from homology"/>
<dbReference type="InterPro" id="IPR042449">
    <property type="entry name" value="Ub-E1_IAD_1"/>
</dbReference>
<dbReference type="Gene3D" id="2.40.30.180">
    <property type="entry name" value="Ubiquitin-activating enzyme E1, FCCH domain"/>
    <property type="match status" value="1"/>
</dbReference>
<feature type="region of interest" description="Disordered" evidence="11">
    <location>
        <begin position="33"/>
        <end position="58"/>
    </location>
</feature>
<dbReference type="FunFam" id="1.10.10.2660:FF:000001">
    <property type="entry name" value="Ubiquitin-activating enzyme E1 1"/>
    <property type="match status" value="1"/>
</dbReference>
<evidence type="ECO:0000256" key="4">
    <source>
        <dbReference type="ARBA" id="ARBA00012990"/>
    </source>
</evidence>
<evidence type="ECO:0000313" key="14">
    <source>
        <dbReference type="Proteomes" id="UP000580250"/>
    </source>
</evidence>
<dbReference type="FunFam" id="3.40.50.720:FF:000015">
    <property type="entry name" value="Ubiquitin-activating enzyme E1 1"/>
    <property type="match status" value="1"/>
</dbReference>
<evidence type="ECO:0000256" key="10">
    <source>
        <dbReference type="RuleBase" id="RU000519"/>
    </source>
</evidence>
<feature type="compositionally biased region" description="Low complexity" evidence="11">
    <location>
        <begin position="35"/>
        <end position="48"/>
    </location>
</feature>
<evidence type="ECO:0000256" key="5">
    <source>
        <dbReference type="ARBA" id="ARBA00022598"/>
    </source>
</evidence>
<feature type="active site" description="Glycyl thioester intermediate" evidence="9">
    <location>
        <position position="643"/>
    </location>
</feature>
<dbReference type="GO" id="GO:0031510">
    <property type="term" value="C:SUMO activating enzyme complex"/>
    <property type="evidence" value="ECO:0007669"/>
    <property type="project" value="TreeGrafter"/>
</dbReference>
<dbReference type="SUPFAM" id="SSF69572">
    <property type="entry name" value="Activating enzymes of the ubiquitin-like proteins"/>
    <property type="match status" value="2"/>
</dbReference>
<dbReference type="FunFam" id="3.50.50.80:FF:000001">
    <property type="entry name" value="ubiquitin-like modifier-activating enzyme 1"/>
    <property type="match status" value="1"/>
</dbReference>
<dbReference type="InterPro" id="IPR035985">
    <property type="entry name" value="Ubiquitin-activating_enz"/>
</dbReference>
<dbReference type="PANTHER" id="PTHR10953">
    <property type="entry name" value="UBIQUITIN-ACTIVATING ENZYME E1"/>
    <property type="match status" value="1"/>
</dbReference>
<protein>
    <recommendedName>
        <fullName evidence="4">E1 ubiquitin-activating enzyme</fullName>
        <ecNumber evidence="4">6.2.1.45</ecNumber>
    </recommendedName>
</protein>
<dbReference type="Pfam" id="PF00899">
    <property type="entry name" value="ThiF"/>
    <property type="match status" value="2"/>
</dbReference>
<dbReference type="InterPro" id="IPR018075">
    <property type="entry name" value="UBQ-activ_enz_E1"/>
</dbReference>
<keyword evidence="5 10" id="KW-0436">Ligase</keyword>
<dbReference type="FunFam" id="3.50.50.80:FF:000002">
    <property type="entry name" value="SUMO-activating enzyme subunit 2"/>
    <property type="match status" value="1"/>
</dbReference>
<dbReference type="FunFam" id="3.10.290.60:FF:000001">
    <property type="entry name" value="Ubiquitin-activating enzyme E1 2"/>
    <property type="match status" value="1"/>
</dbReference>
<evidence type="ECO:0000256" key="1">
    <source>
        <dbReference type="ARBA" id="ARBA00000488"/>
    </source>
</evidence>
<dbReference type="AlphaFoldDB" id="A0A6V7U1B6"/>
<dbReference type="GO" id="GO:0005524">
    <property type="term" value="F:ATP binding"/>
    <property type="evidence" value="ECO:0007669"/>
    <property type="project" value="UniProtKB-KW"/>
</dbReference>
<evidence type="ECO:0000256" key="3">
    <source>
        <dbReference type="ARBA" id="ARBA00005673"/>
    </source>
</evidence>
<dbReference type="Proteomes" id="UP000580250">
    <property type="component" value="Unassembled WGS sequence"/>
</dbReference>
<dbReference type="OrthoDB" id="10252231at2759"/>
<gene>
    <name evidence="13" type="ORF">MENT_LOCUS6519</name>
</gene>
<reference evidence="13 14" key="1">
    <citation type="submission" date="2020-08" db="EMBL/GenBank/DDBJ databases">
        <authorList>
            <person name="Koutsovoulos G."/>
            <person name="Danchin GJ E."/>
        </authorList>
    </citation>
    <scope>NUCLEOTIDE SEQUENCE [LARGE SCALE GENOMIC DNA]</scope>
</reference>
<dbReference type="InterPro" id="IPR038252">
    <property type="entry name" value="UBA_E1_C_sf"/>
</dbReference>
<dbReference type="InterPro" id="IPR000594">
    <property type="entry name" value="ThiF_NAD_FAD-bd"/>
</dbReference>
<dbReference type="Gene3D" id="1.10.10.2660">
    <property type="entry name" value="Ubiquitin-activating enzyme E1, SCCH domain"/>
    <property type="match status" value="1"/>
</dbReference>
<dbReference type="EMBL" id="CAJEWN010000025">
    <property type="protein sequence ID" value="CAD2140490.1"/>
    <property type="molecule type" value="Genomic_DNA"/>
</dbReference>
<dbReference type="Gene3D" id="3.40.50.720">
    <property type="entry name" value="NAD(P)-binding Rossmann-like Domain"/>
    <property type="match status" value="1"/>
</dbReference>
<accession>A0A6V7U1B6</accession>
<dbReference type="PROSITE" id="PS00865">
    <property type="entry name" value="UBIQUITIN_ACTIVAT_2"/>
    <property type="match status" value="1"/>
</dbReference>
<dbReference type="EC" id="6.2.1.45" evidence="4"/>
<dbReference type="UniPathway" id="UPA00143"/>
<dbReference type="InterPro" id="IPR045886">
    <property type="entry name" value="ThiF/MoeB/HesA"/>
</dbReference>
<evidence type="ECO:0000256" key="2">
    <source>
        <dbReference type="ARBA" id="ARBA00004906"/>
    </source>
</evidence>
<dbReference type="InterPro" id="IPR019572">
    <property type="entry name" value="UBA_E1_SCCH"/>
</dbReference>
<dbReference type="GO" id="GO:0016925">
    <property type="term" value="P:protein sumoylation"/>
    <property type="evidence" value="ECO:0007669"/>
    <property type="project" value="TreeGrafter"/>
</dbReference>
<keyword evidence="8 10" id="KW-0067">ATP-binding</keyword>
<dbReference type="Pfam" id="PF09358">
    <property type="entry name" value="E1_UFD"/>
    <property type="match status" value="1"/>
</dbReference>
<dbReference type="InterPro" id="IPR033127">
    <property type="entry name" value="UBQ-activ_enz_E1_Cys_AS"/>
</dbReference>
<dbReference type="InterPro" id="IPR018965">
    <property type="entry name" value="Ub-activating_enz_E1_C"/>
</dbReference>
<dbReference type="SMART" id="SM00985">
    <property type="entry name" value="UBA_e1_C"/>
    <property type="match status" value="1"/>
</dbReference>
<dbReference type="InterPro" id="IPR042302">
    <property type="entry name" value="E1_FCCH_sf"/>
</dbReference>
<organism evidence="13 14">
    <name type="scientific">Meloidogyne enterolobii</name>
    <name type="common">Root-knot nematode worm</name>
    <name type="synonym">Meloidogyne mayaguensis</name>
    <dbReference type="NCBI Taxonomy" id="390850"/>
    <lineage>
        <taxon>Eukaryota</taxon>
        <taxon>Metazoa</taxon>
        <taxon>Ecdysozoa</taxon>
        <taxon>Nematoda</taxon>
        <taxon>Chromadorea</taxon>
        <taxon>Rhabditida</taxon>
        <taxon>Tylenchina</taxon>
        <taxon>Tylenchomorpha</taxon>
        <taxon>Tylenchoidea</taxon>
        <taxon>Meloidogynidae</taxon>
        <taxon>Meloidogyninae</taxon>
        <taxon>Meloidogyne</taxon>
    </lineage>
</organism>
<dbReference type="PANTHER" id="PTHR10953:SF4">
    <property type="entry name" value="UBIQUITIN-ACTIVATING ENZYME E1 C-TERMINAL DOMAIN-CONTAINING PROTEIN"/>
    <property type="match status" value="1"/>
</dbReference>
<sequence length="1074" mass="120198">MKHTRPIFDEEPAIKITRCGNSSICSQRNGKIMPASETNQNNSNQTGGNANGPNSADHSVDTNLYSRQIYALGESAMTHLRKASVLISGIGSVGLEIAKNVILGGVRHVTLHDQKLLTFGDLSACFYADESMVGENRAKISFTKLAELNDTVTCTLHTEALNEEFVKQFDLVIVTDSSWEEQIKINNWMRKHGKLFISADARGLFSYAFVDLGEKFAVHDVDGETYNEVLLEHVNCETGEIFTLDKAYHGLEDGDHIVFEDFEIAELNKLTPTPVKTTAKGHIINVGKALSVFSSVIDGPISRGRARKVKMPKFIEFKSLAEALKSPEFMIWDFAKFDGPEHLHRLWQALYKFEKKHKRSPKPRSKKDAELFKAELEGTGTAEIPEQLMLNFSYQATGNLQPVASVIGGFVAQEAFKAVTHHTTPLKQFLYTDSCEALPGDYSSFDAGKLTEKDCEPRQTRYDGQAAVFGWAFQAALSKQNWFIVGAGAIGCELFKNMAMMGLAAGNGGLLKVTDPDTIEVSNLNRQFLFRRPDVGKKKSEVAARSMKQFNPAVNVQALSDIVSEATESVFNDDFFNQLNGVCNALDNVEARRYVDRRCVYYQLPLLESGTMGAKGNTQVVFPHLTESYGSTSDPPESETPVCTLKNFPYQIQHTIQWARSKFADHFTSVAETANQYLDDVNGFLGRLQQMTVSQKIELLRALNKALIDDCPSSAEDCVKWARDLFDSLYRNEIMQLLHNFPPDQVTSQGQKFWSGTKRCPHPLNFDVDNPEHLEFVYSAAFLRAQLYNIEPISDPIKVAHLARAIISPEFKPREGIKIAVTDAEAAANDEAGPEGDDSEKLLDTLNMNLARLKIDSIRRLTPIDFEKDDDTNHHIDFITAASNLRAENYTIEKADRMKTKQIAGKIIPALATTTSVVAGLVCIELYKTIEVEGQRSKAPIERFKNAFLNLATPFIAFSEPGKAAKKKYRDIEFTLWDRLEVNGPKTLGQFIEWIETQTGLTVSMMSSGVSLLYAFFQPPSKVAERKTRDVIQVVEEVSRNKVPPFRRSLVFEAITQNDKDEDVEIPYVKYNFR</sequence>